<accession>A0A1I8BLS8</accession>
<keyword evidence="4" id="KW-1185">Reference proteome</keyword>
<dbReference type="PANTHER" id="PTHR14790">
    <property type="entry name" value="RECQ-MEDIATED GENOME INSTABILITY PROTEIN 1 RMI1"/>
    <property type="match status" value="1"/>
</dbReference>
<organism evidence="4 5">
    <name type="scientific">Meloidogyne hapla</name>
    <name type="common">Root-knot nematode worm</name>
    <dbReference type="NCBI Taxonomy" id="6305"/>
    <lineage>
        <taxon>Eukaryota</taxon>
        <taxon>Metazoa</taxon>
        <taxon>Ecdysozoa</taxon>
        <taxon>Nematoda</taxon>
        <taxon>Chromadorea</taxon>
        <taxon>Rhabditida</taxon>
        <taxon>Tylenchina</taxon>
        <taxon>Tylenchomorpha</taxon>
        <taxon>Tylenchoidea</taxon>
        <taxon>Meloidogynidae</taxon>
        <taxon>Meloidogyninae</taxon>
        <taxon>Meloidogyne</taxon>
    </lineage>
</organism>
<evidence type="ECO:0000259" key="3">
    <source>
        <dbReference type="Pfam" id="PF08585"/>
    </source>
</evidence>
<dbReference type="GO" id="GO:0031422">
    <property type="term" value="C:RecQ family helicase-topoisomerase III complex"/>
    <property type="evidence" value="ECO:0007669"/>
    <property type="project" value="TreeGrafter"/>
</dbReference>
<comment type="similarity">
    <text evidence="1">Belongs to the RMI1 family.</text>
</comment>
<protein>
    <recommendedName>
        <fullName evidence="2">RecQ-mediated genome instability protein 1</fullName>
    </recommendedName>
</protein>
<feature type="domain" description="RecQ mediated genome instability protein 1 OB-fold" evidence="3">
    <location>
        <begin position="26"/>
        <end position="121"/>
    </location>
</feature>
<reference evidence="5" key="1">
    <citation type="submission" date="2016-11" db="UniProtKB">
        <authorList>
            <consortium name="WormBaseParasite"/>
        </authorList>
    </citation>
    <scope>IDENTIFICATION</scope>
</reference>
<dbReference type="GO" id="GO:0000724">
    <property type="term" value="P:double-strand break repair via homologous recombination"/>
    <property type="evidence" value="ECO:0007669"/>
    <property type="project" value="TreeGrafter"/>
</dbReference>
<dbReference type="WBParaSite" id="MhA1_Contig3118.frz3.gene1">
    <property type="protein sequence ID" value="MhA1_Contig3118.frz3.gene1"/>
    <property type="gene ID" value="MhA1_Contig3118.frz3.gene1"/>
</dbReference>
<sequence>MLDLVYHQWLYSNIKLSTEPIKELENSENIRELPQPFVFQIQSVTDIGTPNLKQYQMLVQKDYDAGAAEIGINEFDDFKIDKGYKCLCIQITDGEKIFKAFEQKRVSDLSLSTTPGSKVFLLLKYLR</sequence>
<dbReference type="PANTHER" id="PTHR14790:SF15">
    <property type="entry name" value="RECQ-MEDIATED GENOME INSTABILITY PROTEIN 1"/>
    <property type="match status" value="1"/>
</dbReference>
<proteinExistence type="inferred from homology"/>
<dbReference type="InterPro" id="IPR042470">
    <property type="entry name" value="RMI1_N_C_sf"/>
</dbReference>
<dbReference type="GO" id="GO:0000712">
    <property type="term" value="P:resolution of meiotic recombination intermediates"/>
    <property type="evidence" value="ECO:0007669"/>
    <property type="project" value="TreeGrafter"/>
</dbReference>
<dbReference type="Proteomes" id="UP000095281">
    <property type="component" value="Unplaced"/>
</dbReference>
<name>A0A1I8BLS8_MELHA</name>
<dbReference type="AlphaFoldDB" id="A0A1I8BLS8"/>
<dbReference type="Pfam" id="PF08585">
    <property type="entry name" value="RMI1_N_C"/>
    <property type="match status" value="1"/>
</dbReference>
<evidence type="ECO:0000313" key="4">
    <source>
        <dbReference type="Proteomes" id="UP000095281"/>
    </source>
</evidence>
<dbReference type="Gene3D" id="2.40.50.770">
    <property type="entry name" value="RecQ-mediated genome instability protein Rmi1, C-terminal domain"/>
    <property type="match status" value="1"/>
</dbReference>
<dbReference type="InterPro" id="IPR013894">
    <property type="entry name" value="RMI1_OB"/>
</dbReference>
<evidence type="ECO:0000313" key="5">
    <source>
        <dbReference type="WBParaSite" id="MhA1_Contig3118.frz3.gene1"/>
    </source>
</evidence>
<dbReference type="GO" id="GO:0016604">
    <property type="term" value="C:nuclear body"/>
    <property type="evidence" value="ECO:0007669"/>
    <property type="project" value="TreeGrafter"/>
</dbReference>
<evidence type="ECO:0000256" key="1">
    <source>
        <dbReference type="ARBA" id="ARBA00006395"/>
    </source>
</evidence>
<evidence type="ECO:0000256" key="2">
    <source>
        <dbReference type="ARBA" id="ARBA00018987"/>
    </source>
</evidence>